<feature type="compositionally biased region" description="Basic and acidic residues" evidence="1">
    <location>
        <begin position="44"/>
        <end position="73"/>
    </location>
</feature>
<dbReference type="OrthoDB" id="5238363at2759"/>
<reference evidence="2" key="1">
    <citation type="submission" date="2019-01" db="EMBL/GenBank/DDBJ databases">
        <title>Colletotrichum abscissum LGMF1257.</title>
        <authorList>
            <person name="Baroncelli R."/>
        </authorList>
    </citation>
    <scope>NUCLEOTIDE SEQUENCE</scope>
    <source>
        <strain evidence="2">Ca142</strain>
    </source>
</reference>
<evidence type="ECO:0000313" key="3">
    <source>
        <dbReference type="Proteomes" id="UP001056436"/>
    </source>
</evidence>
<name>A0A9P9X7S4_9PEZI</name>
<evidence type="ECO:0000256" key="1">
    <source>
        <dbReference type="SAM" id="MobiDB-lite"/>
    </source>
</evidence>
<keyword evidence="3" id="KW-1185">Reference proteome</keyword>
<organism evidence="2 3">
    <name type="scientific">Colletotrichum abscissum</name>
    <dbReference type="NCBI Taxonomy" id="1671311"/>
    <lineage>
        <taxon>Eukaryota</taxon>
        <taxon>Fungi</taxon>
        <taxon>Dikarya</taxon>
        <taxon>Ascomycota</taxon>
        <taxon>Pezizomycotina</taxon>
        <taxon>Sordariomycetes</taxon>
        <taxon>Hypocreomycetidae</taxon>
        <taxon>Glomerellales</taxon>
        <taxon>Glomerellaceae</taxon>
        <taxon>Colletotrichum</taxon>
        <taxon>Colletotrichum acutatum species complex</taxon>
    </lineage>
</organism>
<feature type="region of interest" description="Disordered" evidence="1">
    <location>
        <begin position="371"/>
        <end position="401"/>
    </location>
</feature>
<sequence length="401" mass="48434">MMPIRLQHVTSTMRRLPLGIPIATQASWFSSYNPRLRVSAMKQRWTDERRRQERESRDYWASERNRERQEKLDKIKRRLRGEDSKASQEDASKLPSVRKTKPPPHPVNFKTLPVEHHFKRIFLDLDIGLAALDYRMVHLPGELKKLSEQIKIQISPRHVMRNWDREYFVETMNEHPYTVLYRHKYEQMKENTPLWVWLYGVTQNGGPVVVNTARRTMRRELHAALEVRGYDPEGRLLRPKRNRTGKDTSLEGSLIGTIALTARLPADVVKRLSRADLRAAMDVAVDRLIELKDAEQNPERWQREYDRKLEERAREEIEREEEAKRRKEEAEAEKKRREDEWLEKEFQKESVWRERRLRQEEERSRIIEEKKRRREERRLKVAEEKRRREEERPLDSGQLWA</sequence>
<protein>
    <submittedName>
        <fullName evidence="2">Uncharacterized protein</fullName>
    </submittedName>
</protein>
<gene>
    <name evidence="2" type="ORF">CABS02_11070</name>
</gene>
<proteinExistence type="predicted"/>
<evidence type="ECO:0000313" key="2">
    <source>
        <dbReference type="EMBL" id="KAI3540463.1"/>
    </source>
</evidence>
<feature type="compositionally biased region" description="Basic and acidic residues" evidence="1">
    <location>
        <begin position="80"/>
        <end position="92"/>
    </location>
</feature>
<feature type="compositionally biased region" description="Basic and acidic residues" evidence="1">
    <location>
        <begin position="371"/>
        <end position="394"/>
    </location>
</feature>
<dbReference type="Proteomes" id="UP001056436">
    <property type="component" value="Unassembled WGS sequence"/>
</dbReference>
<accession>A0A9P9X7S4</accession>
<feature type="region of interest" description="Disordered" evidence="1">
    <location>
        <begin position="41"/>
        <end position="110"/>
    </location>
</feature>
<feature type="region of interest" description="Disordered" evidence="1">
    <location>
        <begin position="320"/>
        <end position="340"/>
    </location>
</feature>
<dbReference type="EMBL" id="SDAQ01000091">
    <property type="protein sequence ID" value="KAI3540463.1"/>
    <property type="molecule type" value="Genomic_DNA"/>
</dbReference>
<dbReference type="AlphaFoldDB" id="A0A9P9X7S4"/>
<comment type="caution">
    <text evidence="2">The sequence shown here is derived from an EMBL/GenBank/DDBJ whole genome shotgun (WGS) entry which is preliminary data.</text>
</comment>